<dbReference type="PATRIC" id="fig|1698265.3.peg.829"/>
<gene>
    <name evidence="3" type="ORF">AKJ66_03770</name>
</gene>
<dbReference type="Pfam" id="PF13458">
    <property type="entry name" value="Peripla_BP_6"/>
    <property type="match status" value="1"/>
</dbReference>
<dbReference type="PANTHER" id="PTHR30483:SF6">
    <property type="entry name" value="PERIPLASMIC BINDING PROTEIN OF ABC TRANSPORTER FOR NATURAL AMINO ACIDS"/>
    <property type="match status" value="1"/>
</dbReference>
<protein>
    <recommendedName>
        <fullName evidence="2">Leucine-binding protein domain-containing protein</fullName>
    </recommendedName>
</protein>
<dbReference type="InterPro" id="IPR028082">
    <property type="entry name" value="Peripla_BP_I"/>
</dbReference>
<feature type="domain" description="Leucine-binding protein" evidence="2">
    <location>
        <begin position="2"/>
        <end position="217"/>
    </location>
</feature>
<dbReference type="Proteomes" id="UP000070657">
    <property type="component" value="Unassembled WGS sequence"/>
</dbReference>
<feature type="non-terminal residue" evidence="3">
    <location>
        <position position="252"/>
    </location>
</feature>
<proteinExistence type="predicted"/>
<dbReference type="InterPro" id="IPR051010">
    <property type="entry name" value="BCAA_transport"/>
</dbReference>
<dbReference type="AlphaFoldDB" id="A0A133UEM9"/>
<dbReference type="EMBL" id="LHXP01000053">
    <property type="protein sequence ID" value="KXA92652.1"/>
    <property type="molecule type" value="Genomic_DNA"/>
</dbReference>
<name>A0A133UEM9_9EURY</name>
<dbReference type="Gene3D" id="3.40.50.2300">
    <property type="match status" value="2"/>
</dbReference>
<evidence type="ECO:0000256" key="1">
    <source>
        <dbReference type="ARBA" id="ARBA00022729"/>
    </source>
</evidence>
<evidence type="ECO:0000313" key="3">
    <source>
        <dbReference type="EMBL" id="KXA92652.1"/>
    </source>
</evidence>
<accession>A0A133UEM9</accession>
<organism evidence="3 4">
    <name type="scientific">candidate division MSBL1 archaeon SCGC-AAA259E22</name>
    <dbReference type="NCBI Taxonomy" id="1698265"/>
    <lineage>
        <taxon>Archaea</taxon>
        <taxon>Methanobacteriati</taxon>
        <taxon>Methanobacteriota</taxon>
        <taxon>candidate division MSBL1</taxon>
    </lineage>
</organism>
<keyword evidence="1" id="KW-0732">Signal</keyword>
<dbReference type="InterPro" id="IPR028081">
    <property type="entry name" value="Leu-bd"/>
</dbReference>
<dbReference type="PANTHER" id="PTHR30483">
    <property type="entry name" value="LEUCINE-SPECIFIC-BINDING PROTEIN"/>
    <property type="match status" value="1"/>
</dbReference>
<reference evidence="3 4" key="1">
    <citation type="journal article" date="2016" name="Sci. Rep.">
        <title>Metabolic traits of an uncultured archaeal lineage -MSBL1- from brine pools of the Red Sea.</title>
        <authorList>
            <person name="Mwirichia R."/>
            <person name="Alam I."/>
            <person name="Rashid M."/>
            <person name="Vinu M."/>
            <person name="Ba-Alawi W."/>
            <person name="Anthony Kamau A."/>
            <person name="Kamanda Ngugi D."/>
            <person name="Goker M."/>
            <person name="Klenk H.P."/>
            <person name="Bajic V."/>
            <person name="Stingl U."/>
        </authorList>
    </citation>
    <scope>NUCLEOTIDE SEQUENCE [LARGE SCALE GENOMIC DNA]</scope>
    <source>
        <strain evidence="3">SCGC-AAA259E22</strain>
    </source>
</reference>
<keyword evidence="4" id="KW-1185">Reference proteome</keyword>
<sequence>MSIGKGEVNAVKLAAEEINEEGGILGHKIEVVSKPTELDPTVASTNFRKLVWREDAEVVMGGFASGVTLSAQETMAELEKLWLGTAASPKLTEKVAKDYESYKYYFRVTPNNAITMAKDIKGIIVDCLMQERGLPIHQVAIVRDDATWAAGLCKNVLIPKLKDAGVEVVAEDPVPTGTTGAEFESMLADYSAKGVDVLIPVLAHTNGVPLVKAWADRQPNMLLIGHDMAMLNLGAWEITAGAAKYSAFIIEG</sequence>
<dbReference type="SUPFAM" id="SSF53822">
    <property type="entry name" value="Periplasmic binding protein-like I"/>
    <property type="match status" value="1"/>
</dbReference>
<evidence type="ECO:0000259" key="2">
    <source>
        <dbReference type="Pfam" id="PF13458"/>
    </source>
</evidence>
<comment type="caution">
    <text evidence="3">The sequence shown here is derived from an EMBL/GenBank/DDBJ whole genome shotgun (WGS) entry which is preliminary data.</text>
</comment>
<evidence type="ECO:0000313" key="4">
    <source>
        <dbReference type="Proteomes" id="UP000070657"/>
    </source>
</evidence>